<feature type="compositionally biased region" description="Acidic residues" evidence="1">
    <location>
        <begin position="2679"/>
        <end position="2689"/>
    </location>
</feature>
<sequence length="3419" mass="371260">MAINPPEGIADFLAFVSGMEWPEADEDHMRRVAEHYASVAEDLETLSGYVIELIPIVKNDFEGEAADSFLLTMRDLTGDTAGANQLEQTAELSRQLSDVALKVANQVEYTKIMAILQLVQLLAEILFATLFSAFTFGAVWGPVSALFAATREGLHQLFRWLLQTIISQTFIGIVGGVFQDTVIQLYQLTSGHTSSWNTESLLDSVKQGALSGVIAGPLEILSHYGGKILGRILGGKPPASIISKRVDDVLNKIDDKLDDVTPNPKPDVPPGGAGKPGGPEGPKAKEDLPSSPPNKPPTDVTPPPVPPKRTETAPPPVPPKSDVAPPVPPKTVGDGAMPPPATGRPKTETPVGAGAKDQPTAPAAGKTGAPATGKGDLAPTPPKADVPPTGKGEVPGAGKSEVPTTGKNDMPGAGKNDVPTTGKNDVPGAEKPEVPNAHRTESGDTAGAGAGAGAGRTGSGDVPTAGAGSKVPDASDASGSAGRAAGDVENPLDGLLSTPEARSAFAKDIGELFGGVTRNLETGFMRQGAGSIADSFAEKMGEVFKKHLKHEGAEQAGQDFGKMLTQKWGRAGADHTDLPKLLTESMGDLGNLAPLKNLADSMPTLFARSEHSNALARIFKQENPLQGSPMYQLGGAVASLLNEGTNEMLSEGFYNMIFGDGTFSVSGGPFASGVAMGALSAGLHRAFEPVMVKYQNWVLTHQHADNPTDSKYFGLLHPINIASFVSNMTGNPAPWPVPRPTAGTEETSFKQDMKDMVKWVFSHPVSGTPFFSDTPERPHETTGGDGDAFTPLDLDLGPSFGDEIAEDPRFRTESDGDLASDGRGDDVPTVAEDAGDTSVTAPPRATVSSDLSSLLGDDTEVPAPAPESRPVTLSGDDRFSAAPSQDADVPARSQSQVTPEGPSLYDWDHLDMPSADELMYLDVGDGAKVEDTDGTDTRAEDDSTRTPSPSDDTSDHDDGSGANKNEDVTAGEHTVDHDDTPSAPPVRDIPSGVALGVLSPAQATALQAIPKRPGVFVVGMHTDPDAPNDPTAVLKALTDAHDEGRLDGVSEIQFTACNLAAPVHESTVRTVMSGLWKHRAATGTASPDPLTARAADAPVWYVPAGGGDTEGGGHLLTAQHIGLTPDGKIAVVDRGAWHVYGDSGDPEHTPVRTTPDPDALPDDAVAFLFRTPKVDAVHPDAVKFGDSDSDSDGDGSDRPPVDRGKGRAEDDDDPSPTGNGEGPSSRRPRRPANDQDDPLSSASDASLDDMDRIYYADASVRYEKNLAAYLARRTDVKDLAQELSRVLWDKLHKVEKIHEVLGTNSNESSGAVGTDPKALQKVVEEGNLRERMALFFNAISSKALGTRIGYSPPPATSITDERAFRKDDPRFVEYRQLTRELPILRKKISAMPDGTEAEKEAKRSEQERSDELDRTWRRLAADLKSFKEADIVPRLSERERPLALNAEKKVRWIPGGARYRLTTDFLYMKQTERHLATAGTSGSGFMFHRYLQLMSDKGWFRDAGNRPNPKINHRTLRLAIIAAFLNQGHHTLPEVMAGSAAFVEYYRAKYPGRQLPPDIEALQAPAPGRDYYRNMRLVHEADLRRHVADGGRFPDEIADEKMAELRRKYQAQEEETEPAGSASMDVDMDEPVPQPDSSRRKRDADGDVVMQDPHKRPRRGGDDSDDDTGDTAANVPENSPHTLPGQVRPEEVSPVARPVTADRWTSWRWAPGREDVPPPARVRTERFDPAADPNAAGPFPGTADRRNGNGTLAGRRTLIRADVERFVVPEDGDGTPGGPVRLVRVTLPVAVDDSFSAADAAELRARMQELLDSHVNLGFRLPRTGDQLHMEVDLVPAPGGGTDPVRVTRDGGPGTRSDQLHLRLHADGSGPDARGRDDAMLLHELLHYAGLPDRYHDAETLFRHTPDRADASGVMATSVLPDGTLPLRYLEAVEDATESGSVLHDNEGPGSWTVPSPSPVRDIPAGIAVGALSPAQAAALRALPARPGVLVVGTHTDPNAPHDPAVLLKALTDAHDEGRLDGVTEIHFTGCDLASPVHGSTVQTVMSGLWKHRAEHGEEGPLTALAADAPVWYVPGGDRVFTARHVGVTADGRMTVSGGADWHRYTDTGAPDHTAETAPVGDDGAPADAVRLADGDETGPEHGNAVRFGEDTDDEDVVEAGGGNGDTSRDGEDEAVAVSMLVDGLPDLKKRIVSFAKGEKTVSPQDETELRNLAAELFPELLRHADDPSLGELRVEIVAAGNNLLPGAAQKTGWQRAQAVSHLLKDEIRQLARGLSRENDISKARVELAASLAQFTLVSRGRTGLEGLDDAGEGSRTAQRRRATASAEVTYESAYRPRLTLSVETTAQAVDLFRRMADRPVAERTAVSLDDLTGPRIFWKASSELPDNHNLVIQVQTAQGGGQRHLTGNMSLFTPGTLVHVASFERTDSGRSLVTLLEAGPDTVWPPEGPERGKPVLGLPGVGYPGPNRPFDSTLKYVKEKLKPTGGPDGAPQTSGHYEFQQAYYIHRGEVDVEMEDGEPYVRFYTTVVNRDTVTAHEQPHEFTAEHKDVQQHKDTGEVVVATGNKPGGTLWVGMGTPARSIGWAMKYQAQFPDKQPLIRSFLVPLHVYQQITSASVPEHDAGSLGHPYRGSASLTPGGLRDPEENPESEVERIYRDRWHSQAQGSAPVPIPDHKETDASDGADDDPEPTADRPLAGRPLNTDQSGERNQFGVRGENLLLLRRSIRPNSLITYYGNETNRGLTPDAYTGDYQDGKTVHVDVLRDRLGIPPVDAPQLKDRYNPWVQNAGHVNSPDVLRGISSQLRQFHETWQQSRQRPADRRVGHLLEPDMPPEPYGNRPNLSFGRRLDDLKKFLGDYREHLLDQQNKPISLDFLDRPDPDLKSPADLDGRAAVEKFMKNTVLPWASHAEIGLVLSLQSQEVKADLNITDSPLVHDFDDMRRRQPEEAHLQRQVGEELTELWREGTSLHRVIDRLIRDYPELDPLYKEICATSEGYTFFQHAQMVLGQYLKLAHRDRDSAERLVPVDAVVKAILFHDIEKANSKLMYGGGGKSKAKRAELHDHEAEHRGAVEVMNRYRYLWGDVDKDPADRFAYRAAVMMVDSDPFGFYYRDKHRFLRPKGSDADARAESGRLNRDVTFHWIVESYMRLRGRDPVTSDGDVRRLAELTTEDTEDIRRLFHEFHQYYQADFSSYTTHSKYVDYKEPRSTPEERAQAAENQRRTDENAEREKQGLPPLPKVPHAPSLPRISFRELDAVKHGQKTFTELFAPVPENKDLVLNPDNPYGTGPRTAETSPVRGKSSLRFVFADREKHHGSATSPHRDYEAMYHDLAKMFESEESFREHYQRVGGERMRQEAKYLGDEKNAQKGDSGPPAPKKEKKVTDLLDQEDSGDLFIEFGTEGTEETATPPAPGSFVLSSWT</sequence>
<evidence type="ECO:0000256" key="1">
    <source>
        <dbReference type="SAM" id="MobiDB-lite"/>
    </source>
</evidence>
<comment type="caution">
    <text evidence="4">The sequence shown here is derived from an EMBL/GenBank/DDBJ whole genome shotgun (WGS) entry which is preliminary data.</text>
</comment>
<dbReference type="Pfam" id="PF25547">
    <property type="entry name" value="WXG100_2"/>
    <property type="match status" value="1"/>
</dbReference>
<feature type="region of interest" description="Disordered" evidence="1">
    <location>
        <begin position="2097"/>
        <end position="2171"/>
    </location>
</feature>
<feature type="compositionally biased region" description="Pro residues" evidence="1">
    <location>
        <begin position="290"/>
        <end position="329"/>
    </location>
</feature>
<keyword evidence="2" id="KW-1133">Transmembrane helix</keyword>
<feature type="compositionally biased region" description="Basic and acidic residues" evidence="1">
    <location>
        <begin position="1195"/>
        <end position="1208"/>
    </location>
</feature>
<feature type="compositionally biased region" description="Basic and acidic residues" evidence="1">
    <location>
        <begin position="3347"/>
        <end position="3365"/>
    </location>
</feature>
<evidence type="ECO:0000313" key="4">
    <source>
        <dbReference type="EMBL" id="GHI26247.1"/>
    </source>
</evidence>
<feature type="region of interest" description="Disordered" evidence="1">
    <location>
        <begin position="1726"/>
        <end position="1751"/>
    </location>
</feature>
<feature type="compositionally biased region" description="Basic and acidic residues" evidence="1">
    <location>
        <begin position="956"/>
        <end position="967"/>
    </location>
</feature>
<feature type="region of interest" description="Disordered" evidence="1">
    <location>
        <begin position="255"/>
        <end position="496"/>
    </location>
</feature>
<feature type="transmembrane region" description="Helical" evidence="2">
    <location>
        <begin position="125"/>
        <end position="148"/>
    </location>
</feature>
<feature type="region of interest" description="Disordered" evidence="1">
    <location>
        <begin position="768"/>
        <end position="988"/>
    </location>
</feature>
<feature type="compositionally biased region" description="Basic and acidic residues" evidence="1">
    <location>
        <begin position="2650"/>
        <end position="2660"/>
    </location>
</feature>
<gene>
    <name evidence="4" type="ORF">Shyd_76180</name>
</gene>
<feature type="compositionally biased region" description="Low complexity" evidence="1">
    <location>
        <begin position="3397"/>
        <end position="3406"/>
    </location>
</feature>
<reference evidence="4" key="1">
    <citation type="submission" date="2024-05" db="EMBL/GenBank/DDBJ databases">
        <title>Whole genome shotgun sequence of Streptomyces hydrogenans NBRC 13475.</title>
        <authorList>
            <person name="Komaki H."/>
            <person name="Tamura T."/>
        </authorList>
    </citation>
    <scope>NUCLEOTIDE SEQUENCE</scope>
    <source>
        <strain evidence="4">NBRC 13475</strain>
    </source>
</reference>
<keyword evidence="2" id="KW-0812">Transmembrane</keyword>
<feature type="transmembrane region" description="Helical" evidence="2">
    <location>
        <begin position="160"/>
        <end position="178"/>
    </location>
</feature>
<feature type="region of interest" description="Disordered" evidence="1">
    <location>
        <begin position="1389"/>
        <end position="1411"/>
    </location>
</feature>
<dbReference type="InterPro" id="IPR057746">
    <property type="entry name" value="CpnT-like_N"/>
</dbReference>
<feature type="compositionally biased region" description="Low complexity" evidence="1">
    <location>
        <begin position="474"/>
        <end position="487"/>
    </location>
</feature>
<feature type="domain" description="Outer membrane channel protein CpnT-like N-terminal" evidence="3">
    <location>
        <begin position="6"/>
        <end position="139"/>
    </location>
</feature>
<name>A0ABQ3PMK5_9ACTN</name>
<feature type="compositionally biased region" description="Gly residues" evidence="1">
    <location>
        <begin position="446"/>
        <end position="458"/>
    </location>
</feature>
<proteinExistence type="predicted"/>
<feature type="region of interest" description="Disordered" evidence="1">
    <location>
        <begin position="1140"/>
        <end position="1159"/>
    </location>
</feature>
<feature type="compositionally biased region" description="Low complexity" evidence="1">
    <location>
        <begin position="359"/>
        <end position="375"/>
    </location>
</feature>
<feature type="region of interest" description="Disordered" evidence="1">
    <location>
        <begin position="1179"/>
        <end position="1245"/>
    </location>
</feature>
<accession>A0ABQ3PMK5</accession>
<feature type="compositionally biased region" description="Gly residues" evidence="1">
    <location>
        <begin position="271"/>
        <end position="280"/>
    </location>
</feature>
<evidence type="ECO:0000256" key="2">
    <source>
        <dbReference type="SAM" id="Phobius"/>
    </source>
</evidence>
<feature type="compositionally biased region" description="Basic and acidic residues" evidence="1">
    <location>
        <begin position="806"/>
        <end position="826"/>
    </location>
</feature>
<feature type="region of interest" description="Disordered" evidence="1">
    <location>
        <begin position="3347"/>
        <end position="3419"/>
    </location>
</feature>
<evidence type="ECO:0000259" key="3">
    <source>
        <dbReference type="Pfam" id="PF25547"/>
    </source>
</evidence>
<keyword evidence="2" id="KW-0472">Membrane</keyword>
<feature type="region of interest" description="Disordered" evidence="1">
    <location>
        <begin position="1608"/>
        <end position="1699"/>
    </location>
</feature>
<dbReference type="RefSeq" id="WP_190222145.1">
    <property type="nucleotide sequence ID" value="NZ_BNBS01000010.1"/>
</dbReference>
<feature type="compositionally biased region" description="Basic and acidic residues" evidence="1">
    <location>
        <begin position="428"/>
        <end position="442"/>
    </location>
</feature>
<feature type="compositionally biased region" description="Low complexity" evidence="1">
    <location>
        <begin position="2118"/>
        <end position="2130"/>
    </location>
</feature>
<feature type="compositionally biased region" description="Basic and acidic residues" evidence="1">
    <location>
        <begin position="1396"/>
        <end position="1411"/>
    </location>
</feature>
<organism evidence="4 5">
    <name type="scientific">Streptomyces hydrogenans</name>
    <dbReference type="NCBI Taxonomy" id="1873719"/>
    <lineage>
        <taxon>Bacteria</taxon>
        <taxon>Bacillati</taxon>
        <taxon>Actinomycetota</taxon>
        <taxon>Actinomycetes</taxon>
        <taxon>Kitasatosporales</taxon>
        <taxon>Streptomycetaceae</taxon>
        <taxon>Streptomyces</taxon>
    </lineage>
</organism>
<feature type="compositionally biased region" description="Basic and acidic residues" evidence="1">
    <location>
        <begin position="925"/>
        <end position="944"/>
    </location>
</feature>
<dbReference type="EMBL" id="BNDW01000102">
    <property type="protein sequence ID" value="GHI26247.1"/>
    <property type="molecule type" value="Genomic_DNA"/>
</dbReference>
<dbReference type="Proteomes" id="UP001052739">
    <property type="component" value="Unassembled WGS sequence"/>
</dbReference>
<feature type="region of interest" description="Disordered" evidence="1">
    <location>
        <begin position="3200"/>
        <end position="3243"/>
    </location>
</feature>
<feature type="compositionally biased region" description="Basic and acidic residues" evidence="1">
    <location>
        <begin position="3200"/>
        <end position="3230"/>
    </location>
</feature>
<feature type="region of interest" description="Disordered" evidence="1">
    <location>
        <begin position="2618"/>
        <end position="2711"/>
    </location>
</feature>
<protein>
    <recommendedName>
        <fullName evidence="3">Outer membrane channel protein CpnT-like N-terminal domain-containing protein</fullName>
    </recommendedName>
</protein>
<keyword evidence="5" id="KW-1185">Reference proteome</keyword>
<evidence type="ECO:0000313" key="5">
    <source>
        <dbReference type="Proteomes" id="UP001052739"/>
    </source>
</evidence>